<dbReference type="AlphaFoldDB" id="A0A498I4N5"/>
<dbReference type="EMBL" id="RDQH01000340">
    <property type="protein sequence ID" value="RXH77154.1"/>
    <property type="molecule type" value="Genomic_DNA"/>
</dbReference>
<dbReference type="Pfam" id="PF03407">
    <property type="entry name" value="Nucleotid_trans"/>
    <property type="match status" value="2"/>
</dbReference>
<evidence type="ECO:0000313" key="3">
    <source>
        <dbReference type="EMBL" id="RXH77154.1"/>
    </source>
</evidence>
<keyword evidence="1" id="KW-1133">Transmembrane helix</keyword>
<feature type="transmembrane region" description="Helical" evidence="1">
    <location>
        <begin position="401"/>
        <end position="419"/>
    </location>
</feature>
<dbReference type="Proteomes" id="UP000290289">
    <property type="component" value="Chromosome 14"/>
</dbReference>
<name>A0A498I4N5_MALDO</name>
<organism evidence="3 4">
    <name type="scientific">Malus domestica</name>
    <name type="common">Apple</name>
    <name type="synonym">Pyrus malus</name>
    <dbReference type="NCBI Taxonomy" id="3750"/>
    <lineage>
        <taxon>Eukaryota</taxon>
        <taxon>Viridiplantae</taxon>
        <taxon>Streptophyta</taxon>
        <taxon>Embryophyta</taxon>
        <taxon>Tracheophyta</taxon>
        <taxon>Spermatophyta</taxon>
        <taxon>Magnoliopsida</taxon>
        <taxon>eudicotyledons</taxon>
        <taxon>Gunneridae</taxon>
        <taxon>Pentapetalae</taxon>
        <taxon>rosids</taxon>
        <taxon>fabids</taxon>
        <taxon>Rosales</taxon>
        <taxon>Rosaceae</taxon>
        <taxon>Amygdaloideae</taxon>
        <taxon>Maleae</taxon>
        <taxon>Malus</taxon>
    </lineage>
</organism>
<proteinExistence type="predicted"/>
<comment type="caution">
    <text evidence="3">The sequence shown here is derived from an EMBL/GenBank/DDBJ whole genome shotgun (WGS) entry which is preliminary data.</text>
</comment>
<keyword evidence="1" id="KW-0812">Transmembrane</keyword>
<evidence type="ECO:0000259" key="2">
    <source>
        <dbReference type="Pfam" id="PF03407"/>
    </source>
</evidence>
<keyword evidence="4" id="KW-1185">Reference proteome</keyword>
<sequence length="816" mass="92801">MSKLSADEAAGNYVSGNNMMKLLVSSSSLSSSSSSPSSNGGNGSSGSSNRALVAKKFLKVTLLFAAATVCCFGFYNSVYTSGFLLRSSYDYALSGTRTTKVEDLLDTVLKNASMKNKTIIVTTLNDAWAEPNSIFDSFLESFEIGSNTKWLLKHLVVICLDKKAYARCLASHPHCYQLYTQGANFTSEAAFMSSKYLDMMWRRIQFLSSILDRGYNFVFTDTDIMWLRNPFPRFYPDADFQIACDYFIGDSYSMKNFPNGGFTYVKSNNRTIQFYKFWYFSRKAYPKMHDQDVLNEIKFDPFLTQIGLKMRFLDTLYFGGFCQASKDFNQVCTMHANCCVGLENKVNDLKILLKVWRKYMSLPPNATATPQLSWTVPQNCRMRNSAILDITGKRINVRTTLVFMAAAAVAGCFIVYNFVYPTGFRYDGLAPYLPSCKTTTPPLKQASTLGNQLEDIDPLDKVLKNACMMNKTVIITTLNDAWAEPNSIFDLFLESFNIGSNTKWLLKHLLVICVDQTAYARCLASHPHCYLLYTQGANFTGEVFYLTPDYLQMMWRRTQILSSILDKGYNFVFTDTDIMWLRDPFPHFYPDADFQIATDKFLRDSYSFKNPPNCGFVNVKSNDRTIGFYKFWYLSKNTYPKTNEQDVLNRIKFDPFIAKIGLKVRFLDTKYFSGFCDPSKDVNQVCTMHANCCIGLENKVNDLKALLQVWKKYMSSPRNATGTSQALWTVPQKYCRYILSISYESSSLSSVALLSTIVCILRDLVRYDALAVAPHLPSCRATTSSQQANELEDMDPLDKALKYMHEEQNGQNNYVE</sequence>
<protein>
    <recommendedName>
        <fullName evidence="2">Nucleotide-diphospho-sugar transferase domain-containing protein</fullName>
    </recommendedName>
</protein>
<evidence type="ECO:0000256" key="1">
    <source>
        <dbReference type="SAM" id="Phobius"/>
    </source>
</evidence>
<dbReference type="PANTHER" id="PTHR46038:SF13">
    <property type="entry name" value="GLYCOSYLTRANSFERASE"/>
    <property type="match status" value="1"/>
</dbReference>
<gene>
    <name evidence="3" type="ORF">DVH24_023428</name>
</gene>
<accession>A0A498I4N5</accession>
<feature type="domain" description="Nucleotide-diphospho-sugar transferase" evidence="2">
    <location>
        <begin position="151"/>
        <end position="349"/>
    </location>
</feature>
<keyword evidence="1" id="KW-0472">Membrane</keyword>
<dbReference type="InterPro" id="IPR005069">
    <property type="entry name" value="Nucl-diP-sugar_transferase"/>
</dbReference>
<reference evidence="3 4" key="1">
    <citation type="submission" date="2018-10" db="EMBL/GenBank/DDBJ databases">
        <title>A high-quality apple genome assembly.</title>
        <authorList>
            <person name="Hu J."/>
        </authorList>
    </citation>
    <scope>NUCLEOTIDE SEQUENCE [LARGE SCALE GENOMIC DNA]</scope>
    <source>
        <strain evidence="4">cv. HFTH1</strain>
        <tissue evidence="3">Young leaf</tissue>
    </source>
</reference>
<dbReference type="InterPro" id="IPR044821">
    <property type="entry name" value="At1g28695/At4g15970-like"/>
</dbReference>
<evidence type="ECO:0000313" key="4">
    <source>
        <dbReference type="Proteomes" id="UP000290289"/>
    </source>
</evidence>
<feature type="domain" description="Nucleotide-diphospho-sugar transferase" evidence="2">
    <location>
        <begin position="505"/>
        <end position="703"/>
    </location>
</feature>
<dbReference type="PANTHER" id="PTHR46038">
    <property type="entry name" value="EXPRESSED PROTEIN-RELATED"/>
    <property type="match status" value="1"/>
</dbReference>
<feature type="transmembrane region" description="Helical" evidence="1">
    <location>
        <begin position="58"/>
        <end position="78"/>
    </location>
</feature>